<dbReference type="SUPFAM" id="SSF55681">
    <property type="entry name" value="Class II aaRS and biotin synthetases"/>
    <property type="match status" value="1"/>
</dbReference>
<dbReference type="InterPro" id="IPR045864">
    <property type="entry name" value="aa-tRNA-synth_II/BPL/LPL"/>
</dbReference>
<dbReference type="PANTHER" id="PTHR12835:SF5">
    <property type="entry name" value="BIOTIN--PROTEIN LIGASE"/>
    <property type="match status" value="1"/>
</dbReference>
<dbReference type="InterPro" id="IPR004408">
    <property type="entry name" value="Biotin_CoA_COase_ligase"/>
</dbReference>
<sequence length="255" mass="27241">MVNITGSTNEDLARRAKSGEPGGVVLCAEEQSAGRGRLMRQWQSPPSAGLAVSALLRPETPASTWGLLSLLSGVALAEALREDGGVRVGLKWPNDVLIGPLDNPRHPPPAGNAQNPLRKCAGILATGSPGAVVIGVGLNVTLTAEELPHDNATSLLLCGGNTDREALLIAFLRRFEHHYLAWMRHHGDAEASGVLEAWRRDSDTLGREVSVSYPDGSHIVGRAEDVNRDGQLVLKYDSELVNVSAGDIHHLRSRQ</sequence>
<evidence type="ECO:0000256" key="1">
    <source>
        <dbReference type="ARBA" id="ARBA00022598"/>
    </source>
</evidence>
<evidence type="ECO:0000256" key="2">
    <source>
        <dbReference type="ARBA" id="ARBA00023267"/>
    </source>
</evidence>
<dbReference type="InterPro" id="IPR004143">
    <property type="entry name" value="BPL_LPL_catalytic"/>
</dbReference>
<accession>A0A895XTS6</accession>
<reference evidence="5" key="1">
    <citation type="submission" date="2021-02" db="EMBL/GenBank/DDBJ databases">
        <title>Natronoglycomyces albus gen. nov., sp. nov, a haloalkaliphilic actinobacterium from a soda solonchak soil.</title>
        <authorList>
            <person name="Sorokin D.Y."/>
            <person name="Khijniak T.V."/>
            <person name="Zakharycheva A.P."/>
            <person name="Boueva O.V."/>
            <person name="Ariskina E.V."/>
            <person name="Hahnke R.L."/>
            <person name="Bunk B."/>
            <person name="Sproer C."/>
            <person name="Schumann P."/>
            <person name="Evtushenko L.I."/>
            <person name="Kublanov I.V."/>
        </authorList>
    </citation>
    <scope>NUCLEOTIDE SEQUENCE</scope>
    <source>
        <strain evidence="5">DSM 106290</strain>
    </source>
</reference>
<dbReference type="Gene3D" id="3.30.930.10">
    <property type="entry name" value="Bira Bifunctional Protein, Domain 2"/>
    <property type="match status" value="1"/>
</dbReference>
<dbReference type="RefSeq" id="WP_213171937.1">
    <property type="nucleotide sequence ID" value="NZ_CP070496.1"/>
</dbReference>
<dbReference type="GO" id="GO:0004077">
    <property type="term" value="F:biotin--[biotin carboxyl-carrier protein] ligase activity"/>
    <property type="evidence" value="ECO:0007669"/>
    <property type="project" value="UniProtKB-EC"/>
</dbReference>
<keyword evidence="2" id="KW-0092">Biotin</keyword>
<dbReference type="InterPro" id="IPR003142">
    <property type="entry name" value="BPL_C"/>
</dbReference>
<dbReference type="AlphaFoldDB" id="A0A895XTS6"/>
<evidence type="ECO:0000256" key="3">
    <source>
        <dbReference type="ARBA" id="ARBA00024227"/>
    </source>
</evidence>
<dbReference type="Pfam" id="PF03099">
    <property type="entry name" value="BPL_LplA_LipB"/>
    <property type="match status" value="1"/>
</dbReference>
<dbReference type="EC" id="6.3.4.15" evidence="3"/>
<keyword evidence="6" id="KW-1185">Reference proteome</keyword>
<proteinExistence type="predicted"/>
<gene>
    <name evidence="5" type="ORF">JQS30_03090</name>
</gene>
<dbReference type="KEGG" id="nav:JQS30_03090"/>
<dbReference type="Proteomes" id="UP000662939">
    <property type="component" value="Chromosome"/>
</dbReference>
<evidence type="ECO:0000313" key="6">
    <source>
        <dbReference type="Proteomes" id="UP000662939"/>
    </source>
</evidence>
<organism evidence="5 6">
    <name type="scientific">Natronoglycomyces albus</name>
    <dbReference type="NCBI Taxonomy" id="2811108"/>
    <lineage>
        <taxon>Bacteria</taxon>
        <taxon>Bacillati</taxon>
        <taxon>Actinomycetota</taxon>
        <taxon>Actinomycetes</taxon>
        <taxon>Glycomycetales</taxon>
        <taxon>Glycomycetaceae</taxon>
        <taxon>Natronoglycomyces</taxon>
    </lineage>
</organism>
<dbReference type="PROSITE" id="PS51733">
    <property type="entry name" value="BPL_LPL_CATALYTIC"/>
    <property type="match status" value="1"/>
</dbReference>
<dbReference type="CDD" id="cd16442">
    <property type="entry name" value="BPL"/>
    <property type="match status" value="1"/>
</dbReference>
<dbReference type="Gene3D" id="2.30.30.100">
    <property type="match status" value="1"/>
</dbReference>
<dbReference type="EMBL" id="CP070496">
    <property type="protein sequence ID" value="QSB05926.1"/>
    <property type="molecule type" value="Genomic_DNA"/>
</dbReference>
<dbReference type="Pfam" id="PF02237">
    <property type="entry name" value="BPL_C"/>
    <property type="match status" value="1"/>
</dbReference>
<dbReference type="GO" id="GO:0005737">
    <property type="term" value="C:cytoplasm"/>
    <property type="evidence" value="ECO:0007669"/>
    <property type="project" value="TreeGrafter"/>
</dbReference>
<dbReference type="NCBIfam" id="TIGR00121">
    <property type="entry name" value="birA_ligase"/>
    <property type="match status" value="1"/>
</dbReference>
<evidence type="ECO:0000313" key="5">
    <source>
        <dbReference type="EMBL" id="QSB05926.1"/>
    </source>
</evidence>
<feature type="domain" description="BPL/LPL catalytic" evidence="4">
    <location>
        <begin position="1"/>
        <end position="183"/>
    </location>
</feature>
<dbReference type="PANTHER" id="PTHR12835">
    <property type="entry name" value="BIOTIN PROTEIN LIGASE"/>
    <property type="match status" value="1"/>
</dbReference>
<evidence type="ECO:0000259" key="4">
    <source>
        <dbReference type="PROSITE" id="PS51733"/>
    </source>
</evidence>
<protein>
    <recommendedName>
        <fullName evidence="3">biotin--[biotin carboxyl-carrier protein] ligase</fullName>
        <ecNumber evidence="3">6.3.4.15</ecNumber>
    </recommendedName>
</protein>
<keyword evidence="1 5" id="KW-0436">Ligase</keyword>
<name>A0A895XTS6_9ACTN</name>